<keyword evidence="3" id="KW-1185">Reference proteome</keyword>
<gene>
    <name evidence="2" type="ORF">FHS74_002022</name>
</gene>
<reference evidence="2 3" key="1">
    <citation type="submission" date="2020-08" db="EMBL/GenBank/DDBJ databases">
        <title>Genomic Encyclopedia of Type Strains, Phase IV (KMG-IV): sequencing the most valuable type-strain genomes for metagenomic binning, comparative biology and taxonomic classification.</title>
        <authorList>
            <person name="Goeker M."/>
        </authorList>
    </citation>
    <scope>NUCLEOTIDE SEQUENCE [LARGE SCALE GENOMIC DNA]</scope>
    <source>
        <strain evidence="2 3">DSM 22198</strain>
    </source>
</reference>
<dbReference type="InterPro" id="IPR009492">
    <property type="entry name" value="TniQ"/>
</dbReference>
<evidence type="ECO:0000259" key="1">
    <source>
        <dbReference type="Pfam" id="PF06527"/>
    </source>
</evidence>
<sequence>MMGMLGLTVPLGELETPASLCSRLAHRNGCGSAAEFCLDMGFSLRRIMDADGDALAKLAEVSGVGVEMLRRGAFIQTGTRMFGVGSEMVPAVASRRNYLRVCPQCLADDMAASPLLKQAAPFQRVYWQMAWFRSCPIHRVHLVSLAEQTKGSTGGEFTNAIRPMFTATNAQSFERTESDSYLLETYLLARLRGEETGAPWLDSLQFHVAAKLCEVIGAMLLFGNKGAMKELGDPALAQAGNLGCGLLLKGVNGLHQVLDRIRLATRTDSNHGRAPKLFSRLYQWLEEERDNSALKPVIDVVHDYIVNHFPLKRGSVVLGREVVNPIMISLSTAATSICVGPVVLRKVLQTKGILDEHEPAFPSENPTFLTEQLAPILAIFGRRITPKSAAEYLHISKKSLVSLADSGILVPFFCGDEDTDLKPQYDLRDLEYFLSLLTARASAEPTPDMCIIRLAVNQAMCPFPEIMTLVLDGKLKRVSKLSDEKGLASFLVDPEEVRAVVWGPELALLDVQKTMKWTSHTLGFLIQEGMLPTHVARKPGSARTFMVIRREDLDDFNAKYATAHTLALESGCTLAEVRAHFRKHHMEPAIVSSSTRATPFYLRANYQE</sequence>
<feature type="domain" description="TniQ" evidence="1">
    <location>
        <begin position="9"/>
        <end position="142"/>
    </location>
</feature>
<evidence type="ECO:0000313" key="3">
    <source>
        <dbReference type="Proteomes" id="UP000539175"/>
    </source>
</evidence>
<comment type="caution">
    <text evidence="2">The sequence shown here is derived from an EMBL/GenBank/DDBJ whole genome shotgun (WGS) entry which is preliminary data.</text>
</comment>
<accession>A0A7X0AY56</accession>
<dbReference type="Pfam" id="PF06527">
    <property type="entry name" value="TniQ"/>
    <property type="match status" value="1"/>
</dbReference>
<dbReference type="RefSeq" id="WP_184800001.1">
    <property type="nucleotide sequence ID" value="NZ_JACIIZ010000005.1"/>
</dbReference>
<proteinExistence type="predicted"/>
<name>A0A7X0AY56_9PROT</name>
<organism evidence="2 3">
    <name type="scientific">Nitrospirillum iridis</name>
    <dbReference type="NCBI Taxonomy" id="765888"/>
    <lineage>
        <taxon>Bacteria</taxon>
        <taxon>Pseudomonadati</taxon>
        <taxon>Pseudomonadota</taxon>
        <taxon>Alphaproteobacteria</taxon>
        <taxon>Rhodospirillales</taxon>
        <taxon>Azospirillaceae</taxon>
        <taxon>Nitrospirillum</taxon>
    </lineage>
</organism>
<dbReference type="EMBL" id="JACIIZ010000005">
    <property type="protein sequence ID" value="MBB6251471.1"/>
    <property type="molecule type" value="Genomic_DNA"/>
</dbReference>
<protein>
    <recommendedName>
        <fullName evidence="1">TniQ domain-containing protein</fullName>
    </recommendedName>
</protein>
<dbReference type="Proteomes" id="UP000539175">
    <property type="component" value="Unassembled WGS sequence"/>
</dbReference>
<evidence type="ECO:0000313" key="2">
    <source>
        <dbReference type="EMBL" id="MBB6251471.1"/>
    </source>
</evidence>
<dbReference type="AlphaFoldDB" id="A0A7X0AY56"/>